<dbReference type="SMART" id="SM00065">
    <property type="entry name" value="GAF"/>
    <property type="match status" value="1"/>
</dbReference>
<dbReference type="Gene3D" id="3.30.70.270">
    <property type="match status" value="1"/>
</dbReference>
<keyword evidence="5" id="KW-1185">Reference proteome</keyword>
<dbReference type="Gene3D" id="3.20.20.450">
    <property type="entry name" value="EAL domain"/>
    <property type="match status" value="1"/>
</dbReference>
<proteinExistence type="predicted"/>
<evidence type="ECO:0000313" key="4">
    <source>
        <dbReference type="EMBL" id="MCT9809169.1"/>
    </source>
</evidence>
<dbReference type="Pfam" id="PF13185">
    <property type="entry name" value="GAF_2"/>
    <property type="match status" value="1"/>
</dbReference>
<dbReference type="NCBIfam" id="TIGR00254">
    <property type="entry name" value="GGDEF"/>
    <property type="match status" value="1"/>
</dbReference>
<dbReference type="Pfam" id="PF00990">
    <property type="entry name" value="GGDEF"/>
    <property type="match status" value="1"/>
</dbReference>
<dbReference type="InterPro" id="IPR052155">
    <property type="entry name" value="Biofilm_reg_signaling"/>
</dbReference>
<accession>A0ABT2PFM7</accession>
<dbReference type="EMBL" id="JAODYH010000001">
    <property type="protein sequence ID" value="MCT9809169.1"/>
    <property type="molecule type" value="Genomic_DNA"/>
</dbReference>
<reference evidence="4 5" key="1">
    <citation type="submission" date="2022-09" db="EMBL/GenBank/DDBJ databases">
        <title>Draft genome of isolate Be4.</title>
        <authorList>
            <person name="Sanchez-Castro I."/>
            <person name="Martinez-Rodriguez P."/>
            <person name="Descostes M."/>
            <person name="Merroun M."/>
        </authorList>
    </citation>
    <scope>NUCLEOTIDE SEQUENCE [LARGE SCALE GENOMIC DNA]</scope>
    <source>
        <strain evidence="4 5">Be4</strain>
    </source>
</reference>
<feature type="domain" description="PAS" evidence="1">
    <location>
        <begin position="19"/>
        <end position="64"/>
    </location>
</feature>
<dbReference type="RefSeq" id="WP_261498097.1">
    <property type="nucleotide sequence ID" value="NZ_JAODYH010000001.1"/>
</dbReference>
<dbReference type="InterPro" id="IPR012226">
    <property type="entry name" value="Diguanyl_cyclase/Pdiesterase"/>
</dbReference>
<dbReference type="InterPro" id="IPR029787">
    <property type="entry name" value="Nucleotide_cyclase"/>
</dbReference>
<dbReference type="InterPro" id="IPR000160">
    <property type="entry name" value="GGDEF_dom"/>
</dbReference>
<dbReference type="InterPro" id="IPR043128">
    <property type="entry name" value="Rev_trsase/Diguanyl_cyclase"/>
</dbReference>
<evidence type="ECO:0000259" key="1">
    <source>
        <dbReference type="PROSITE" id="PS50112"/>
    </source>
</evidence>
<dbReference type="PIRSF" id="PIRSF005925">
    <property type="entry name" value="Dos"/>
    <property type="match status" value="1"/>
</dbReference>
<comment type="caution">
    <text evidence="4">The sequence shown here is derived from an EMBL/GenBank/DDBJ whole genome shotgun (WGS) entry which is preliminary data.</text>
</comment>
<dbReference type="InterPro" id="IPR035965">
    <property type="entry name" value="PAS-like_dom_sf"/>
</dbReference>
<evidence type="ECO:0000313" key="5">
    <source>
        <dbReference type="Proteomes" id="UP001525968"/>
    </source>
</evidence>
<dbReference type="SMART" id="SM00052">
    <property type="entry name" value="EAL"/>
    <property type="match status" value="1"/>
</dbReference>
<name>A0ABT2PFM7_9BURK</name>
<dbReference type="InterPro" id="IPR035919">
    <property type="entry name" value="EAL_sf"/>
</dbReference>
<dbReference type="Proteomes" id="UP001525968">
    <property type="component" value="Unassembled WGS sequence"/>
</dbReference>
<dbReference type="Pfam" id="PF00563">
    <property type="entry name" value="EAL"/>
    <property type="match status" value="1"/>
</dbReference>
<dbReference type="InterPro" id="IPR003018">
    <property type="entry name" value="GAF"/>
</dbReference>
<dbReference type="NCBIfam" id="TIGR00229">
    <property type="entry name" value="sensory_box"/>
    <property type="match status" value="1"/>
</dbReference>
<dbReference type="PROSITE" id="PS50883">
    <property type="entry name" value="EAL"/>
    <property type="match status" value="1"/>
</dbReference>
<dbReference type="PANTHER" id="PTHR44757:SF2">
    <property type="entry name" value="BIOFILM ARCHITECTURE MAINTENANCE PROTEIN MBAA"/>
    <property type="match status" value="1"/>
</dbReference>
<dbReference type="SUPFAM" id="SSF55785">
    <property type="entry name" value="PYP-like sensor domain (PAS domain)"/>
    <property type="match status" value="1"/>
</dbReference>
<feature type="domain" description="EAL" evidence="2">
    <location>
        <begin position="487"/>
        <end position="742"/>
    </location>
</feature>
<feature type="domain" description="GGDEF" evidence="3">
    <location>
        <begin position="346"/>
        <end position="478"/>
    </location>
</feature>
<dbReference type="InterPro" id="IPR029016">
    <property type="entry name" value="GAF-like_dom_sf"/>
</dbReference>
<dbReference type="InterPro" id="IPR001633">
    <property type="entry name" value="EAL_dom"/>
</dbReference>
<dbReference type="PANTHER" id="PTHR44757">
    <property type="entry name" value="DIGUANYLATE CYCLASE DGCP"/>
    <property type="match status" value="1"/>
</dbReference>
<dbReference type="InterPro" id="IPR000014">
    <property type="entry name" value="PAS"/>
</dbReference>
<dbReference type="SUPFAM" id="SSF55073">
    <property type="entry name" value="Nucleotide cyclase"/>
    <property type="match status" value="1"/>
</dbReference>
<evidence type="ECO:0000259" key="3">
    <source>
        <dbReference type="PROSITE" id="PS50887"/>
    </source>
</evidence>
<dbReference type="Pfam" id="PF13426">
    <property type="entry name" value="PAS_9"/>
    <property type="match status" value="1"/>
</dbReference>
<sequence length="748" mass="82444">MHPASNLLQTAPDPALPASLPGMAQALDVSDCAIVITDEQRRIVYVNAGFQRLFGYTLQEAHGRRPRDLLLNMPSVKDSLSHIEELLASQGRFTGEALAFHRNGDPIWVSLAINIHPAPLPAPGESRAPGCAVLTFTDLTLTKLHEALQSRVLEAMVHEVPLPQLMTLVCQEVERMAPDVIASVLRVDANGQLHALSAPSLPHALSMLIDGKAIGPQAGSCGTAAYRGEPVVVTDIASDPLWQDYHPRFTAMGIRACWSSPIKNREGRVVGTFAFYFREPVGPNSLHRRLVEVCLQLCTLAMERETAQNRIHQLAYYDTLTHLPNRTLFTDCAQRALLTLGQTTQPQAALLFVDLDRFKLVNDSQGHAAGDALLCEIASRLRQQLRPQDLVGRLSSDEFVLMLPGETATQAIATAQRLLDSIAQPFDHQGMQHRPQACIGIALYPADGSNIRTLLRHADQAMQAAKKQPNAHWCRFSPELSVQAHERVVMEHDLREAIAQRHLHLHYQPQVLSQAVGRLHGVEALARWNHPVWGAVSPARFIALAEDSSLIQDLTRWLLEAACAQMARWRKARLPVPQLAINLSARNFHDPQLAEQVQAALTRHGLQPHDLVLEITESVMMDASAAAVANLHKLNVMGLQLSLDDFGTGYSSLSHLHRLPISELKLDQSFVRDLESSPAATALIRSVLSIARSLGMKVVAEGVETREQSEWLQRHGCAVMQGYLFCRPVSAAQLEYWLRAQSAKTTGA</sequence>
<organism evidence="4 5">
    <name type="scientific">Acidovorax bellezanensis</name>
    <dbReference type="NCBI Taxonomy" id="2976702"/>
    <lineage>
        <taxon>Bacteria</taxon>
        <taxon>Pseudomonadati</taxon>
        <taxon>Pseudomonadota</taxon>
        <taxon>Betaproteobacteria</taxon>
        <taxon>Burkholderiales</taxon>
        <taxon>Comamonadaceae</taxon>
        <taxon>Acidovorax</taxon>
    </lineage>
</organism>
<dbReference type="SMART" id="SM00267">
    <property type="entry name" value="GGDEF"/>
    <property type="match status" value="1"/>
</dbReference>
<dbReference type="PROSITE" id="PS50112">
    <property type="entry name" value="PAS"/>
    <property type="match status" value="1"/>
</dbReference>
<dbReference type="CDD" id="cd01949">
    <property type="entry name" value="GGDEF"/>
    <property type="match status" value="1"/>
</dbReference>
<dbReference type="SMART" id="SM00091">
    <property type="entry name" value="PAS"/>
    <property type="match status" value="1"/>
</dbReference>
<gene>
    <name evidence="4" type="ORF">N0K08_00850</name>
</gene>
<dbReference type="Gene3D" id="3.30.450.20">
    <property type="entry name" value="PAS domain"/>
    <property type="match status" value="1"/>
</dbReference>
<dbReference type="CDD" id="cd00130">
    <property type="entry name" value="PAS"/>
    <property type="match status" value="1"/>
</dbReference>
<dbReference type="Gene3D" id="3.30.450.40">
    <property type="match status" value="1"/>
</dbReference>
<dbReference type="CDD" id="cd01948">
    <property type="entry name" value="EAL"/>
    <property type="match status" value="1"/>
</dbReference>
<evidence type="ECO:0000259" key="2">
    <source>
        <dbReference type="PROSITE" id="PS50883"/>
    </source>
</evidence>
<dbReference type="SUPFAM" id="SSF55781">
    <property type="entry name" value="GAF domain-like"/>
    <property type="match status" value="1"/>
</dbReference>
<dbReference type="SUPFAM" id="SSF141868">
    <property type="entry name" value="EAL domain-like"/>
    <property type="match status" value="1"/>
</dbReference>
<protein>
    <submittedName>
        <fullName evidence="4">EAL domain-containing protein</fullName>
    </submittedName>
</protein>
<dbReference type="PROSITE" id="PS50887">
    <property type="entry name" value="GGDEF"/>
    <property type="match status" value="1"/>
</dbReference>